<dbReference type="PANTHER" id="PTHR33744">
    <property type="entry name" value="CARBOHYDRATE DIACID REGULATOR"/>
    <property type="match status" value="1"/>
</dbReference>
<dbReference type="EMBL" id="CP036259">
    <property type="protein sequence ID" value="QDR78878.1"/>
    <property type="molecule type" value="Genomic_DNA"/>
</dbReference>
<evidence type="ECO:0000313" key="5">
    <source>
        <dbReference type="EMBL" id="QDR78878.1"/>
    </source>
</evidence>
<name>A0A517DNE8_9FIRM</name>
<keyword evidence="6" id="KW-1185">Reference proteome</keyword>
<comment type="similarity">
    <text evidence="1">Belongs to the CdaR family.</text>
</comment>
<dbReference type="Pfam" id="PF13556">
    <property type="entry name" value="HTH_30"/>
    <property type="match status" value="1"/>
</dbReference>
<evidence type="ECO:0000259" key="2">
    <source>
        <dbReference type="Pfam" id="PF07905"/>
    </source>
</evidence>
<dbReference type="InterPro" id="IPR025736">
    <property type="entry name" value="PucR_C-HTH_dom"/>
</dbReference>
<dbReference type="SUPFAM" id="SSF46689">
    <property type="entry name" value="Homeodomain-like"/>
    <property type="match status" value="1"/>
</dbReference>
<accession>A0A517DNE8</accession>
<proteinExistence type="inferred from homology"/>
<dbReference type="OrthoDB" id="9792148at2"/>
<evidence type="ECO:0000259" key="4">
    <source>
        <dbReference type="Pfam" id="PF17853"/>
    </source>
</evidence>
<protein>
    <submittedName>
        <fullName evidence="5">Purine catabolism regulatory protein-like family protein</fullName>
    </submittedName>
</protein>
<dbReference type="InterPro" id="IPR012914">
    <property type="entry name" value="PucR_dom"/>
</dbReference>
<sequence length="403" mass="45250">MISCQELFTLPSLKKLTLVAGKAGLDRRLRWVHFIDLPDVIPWVQGGELLIITGIGLNGDVHKLQAIVRGIIKKKLAGLIVNVGPYIQTVPPEVISLADQAKFPVFELPWEVKLVEVTGDICRHIIMKQTEERSISDFLEQLLFQPSSDPDVISHRAAYYGYDLTQPHQVAIISPVRLLEFVQSQKTKAEKDLVALKIRFEQIVRDVTAICPQKILSLLRVDDIILLMPCEDKTGGTCSNTELLSAILAQLAVKIPGLAVVAGVGGRFEQLPDARGSYLQAVKVLRFSARQPAARQIHVYEQLGIYKLLFEMDPGKLAAYHQEVIEPLLAYDAKQQMELVDTLFVYFEENGNAVKTAKRLFVHRNTLDYRLKKIEEISGRNLSDPYDRLTLQLGVIVGRQLEL</sequence>
<dbReference type="Gene3D" id="1.10.10.2840">
    <property type="entry name" value="PucR C-terminal helix-turn-helix domain"/>
    <property type="match status" value="1"/>
</dbReference>
<dbReference type="KEGG" id="sted:SPTER_01280"/>
<dbReference type="AlphaFoldDB" id="A0A517DNE8"/>
<feature type="domain" description="CdaR GGDEF-like" evidence="4">
    <location>
        <begin position="148"/>
        <end position="286"/>
    </location>
</feature>
<gene>
    <name evidence="5" type="ORF">SPTER_01280</name>
</gene>
<dbReference type="Pfam" id="PF17853">
    <property type="entry name" value="GGDEF_2"/>
    <property type="match status" value="1"/>
</dbReference>
<organism evidence="5 6">
    <name type="scientific">Sporomusa termitida</name>
    <dbReference type="NCBI Taxonomy" id="2377"/>
    <lineage>
        <taxon>Bacteria</taxon>
        <taxon>Bacillati</taxon>
        <taxon>Bacillota</taxon>
        <taxon>Negativicutes</taxon>
        <taxon>Selenomonadales</taxon>
        <taxon>Sporomusaceae</taxon>
        <taxon>Sporomusa</taxon>
    </lineage>
</organism>
<evidence type="ECO:0000259" key="3">
    <source>
        <dbReference type="Pfam" id="PF13556"/>
    </source>
</evidence>
<evidence type="ECO:0000256" key="1">
    <source>
        <dbReference type="ARBA" id="ARBA00006754"/>
    </source>
</evidence>
<feature type="domain" description="PucR C-terminal helix-turn-helix" evidence="3">
    <location>
        <begin position="339"/>
        <end position="395"/>
    </location>
</feature>
<dbReference type="PANTHER" id="PTHR33744:SF1">
    <property type="entry name" value="DNA-BINDING TRANSCRIPTIONAL ACTIVATOR ADER"/>
    <property type="match status" value="1"/>
</dbReference>
<dbReference type="InterPro" id="IPR041522">
    <property type="entry name" value="CdaR_GGDEF"/>
</dbReference>
<feature type="domain" description="Purine catabolism PurC-like" evidence="2">
    <location>
        <begin position="6"/>
        <end position="125"/>
    </location>
</feature>
<dbReference type="InterPro" id="IPR009057">
    <property type="entry name" value="Homeodomain-like_sf"/>
</dbReference>
<dbReference type="InterPro" id="IPR051448">
    <property type="entry name" value="CdaR-like_regulators"/>
</dbReference>
<reference evidence="5 6" key="1">
    <citation type="submission" date="2019-02" db="EMBL/GenBank/DDBJ databases">
        <title>Closed genome of Sporomusa termitida DSM 4440.</title>
        <authorList>
            <person name="Poehlein A."/>
            <person name="Daniel R."/>
        </authorList>
    </citation>
    <scope>NUCLEOTIDE SEQUENCE [LARGE SCALE GENOMIC DNA]</scope>
    <source>
        <strain evidence="5 6">DSM 4440</strain>
    </source>
</reference>
<dbReference type="InterPro" id="IPR042070">
    <property type="entry name" value="PucR_C-HTH_sf"/>
</dbReference>
<dbReference type="Proteomes" id="UP000320776">
    <property type="component" value="Chromosome"/>
</dbReference>
<dbReference type="Pfam" id="PF07905">
    <property type="entry name" value="PucR"/>
    <property type="match status" value="1"/>
</dbReference>
<evidence type="ECO:0000313" key="6">
    <source>
        <dbReference type="Proteomes" id="UP000320776"/>
    </source>
</evidence>
<dbReference type="RefSeq" id="WP_144348589.1">
    <property type="nucleotide sequence ID" value="NZ_CP036259.1"/>
</dbReference>